<protein>
    <recommendedName>
        <fullName evidence="1">F-box domain-containing protein</fullName>
    </recommendedName>
</protein>
<dbReference type="AlphaFoldDB" id="A0A409WDM5"/>
<reference evidence="2 3" key="1">
    <citation type="journal article" date="2018" name="Evol. Lett.">
        <title>Horizontal gene cluster transfer increased hallucinogenic mushroom diversity.</title>
        <authorList>
            <person name="Reynolds H.T."/>
            <person name="Vijayakumar V."/>
            <person name="Gluck-Thaler E."/>
            <person name="Korotkin H.B."/>
            <person name="Matheny P.B."/>
            <person name="Slot J.C."/>
        </authorList>
    </citation>
    <scope>NUCLEOTIDE SEQUENCE [LARGE SCALE GENOMIC DNA]</scope>
    <source>
        <strain evidence="2 3">SRW20</strain>
    </source>
</reference>
<dbReference type="EMBL" id="NHYE01005140">
    <property type="protein sequence ID" value="PPQ76617.1"/>
    <property type="molecule type" value="Genomic_DNA"/>
</dbReference>
<organism evidence="2 3">
    <name type="scientific">Gymnopilus dilepis</name>
    <dbReference type="NCBI Taxonomy" id="231916"/>
    <lineage>
        <taxon>Eukaryota</taxon>
        <taxon>Fungi</taxon>
        <taxon>Dikarya</taxon>
        <taxon>Basidiomycota</taxon>
        <taxon>Agaricomycotina</taxon>
        <taxon>Agaricomycetes</taxon>
        <taxon>Agaricomycetidae</taxon>
        <taxon>Agaricales</taxon>
        <taxon>Agaricineae</taxon>
        <taxon>Hymenogastraceae</taxon>
        <taxon>Gymnopilus</taxon>
    </lineage>
</organism>
<dbReference type="Pfam" id="PF00646">
    <property type="entry name" value="F-box"/>
    <property type="match status" value="2"/>
</dbReference>
<proteinExistence type="predicted"/>
<keyword evidence="3" id="KW-1185">Reference proteome</keyword>
<dbReference type="Proteomes" id="UP000284706">
    <property type="component" value="Unassembled WGS sequence"/>
</dbReference>
<accession>A0A409WDM5</accession>
<dbReference type="InterPro" id="IPR001810">
    <property type="entry name" value="F-box_dom"/>
</dbReference>
<sequence>MLNMRTQESENGSQLPVELWAESFRLLSVFHIKKISMTCRLFYDICLPFLFKSISFSLGSRPGERRSNLSEELSDLKEQMEDFCAIASDARRARLIRRSAFTYLWDLKRYAEGMGTRLTELKDARIVFVDALAHSIPQLSGLREIRLHIGKLDKKILNALNSLPNLDSMCFVNPRFGVHLLQPRLRPRQLAIEKTEDTYYQAVDPYLDKSAELLDIFSVKLMESLKSCVLSYTPRLFRSFTRQGNAAHLISLEIQVLLRDIAVFYSFLEVCPNLASLSVRLARRDSGWQEPQLPHLPLSVIPRLKCLRGSGMIVKEFVPGRPVSDIQLVPEEWSGGGWMDVIEDIIHQIGQSTGNVTNLYIQNISIVPLPFLLISAYLPALRKLSLNLGIYPPQNLYQRLSSFDIERIAAYEDDLQRMGETYNDELARIEETLLVPPYIASEYMDLLERVALKMINLPIGLEVLELKTLMAYIHELPLGLPRPRYPFLPVYWTMFPTFGSLLPAIHMPQPDYSTQLPFEVWRECFLYLSLRDHRSLSKTCRYFYDICLPFLFRSITYSLSFTQPEAYEGLDHIGYKLVAHLTTVVARLKDVARDQRLAPLVRRCKLKFELADPRIKRHFELEVRFIKDMFKATYRYLMQTFVRTIKKFVNLKEIEFQVDRPVEKGVLASICSAFPHLERMTFTNARFKAKSMTPRLKTKVLIIDNESTACGTSDESDWDVAPSINLLDIFSNEGLETLESRTWAYTPPLFKALTKQGKATSLVNLNFLLRVEDLDVLYPFLVTCPNVLSLDMDLDTEHVDPLPPLPRSAIPRLRRLQAPSTIVERFVPGRPVVEVQLVEGILDDVLPKLTESTTGLTELYIQNITPIREAFHLVSAYLPRLRKLCLRLEGRACPGVDGEDPNDYDMESVVAKKEVLDQMGPAYTFVLAENADKILLPTNLHAVYMDFLQWIALKKINLPTSLGVLELRTDPYFNFKSRHPNKEHKLYTLWEAGYLLSVLSIHYPELKEIAVVGWAERGLKGSEVFRFSWLKSEGLGWTFSLSRDREVDNGPDYLLSAVGRSSL</sequence>
<evidence type="ECO:0000259" key="1">
    <source>
        <dbReference type="SMART" id="SM00256"/>
    </source>
</evidence>
<dbReference type="OrthoDB" id="2886535at2759"/>
<evidence type="ECO:0000313" key="3">
    <source>
        <dbReference type="Proteomes" id="UP000284706"/>
    </source>
</evidence>
<dbReference type="SUPFAM" id="SSF81383">
    <property type="entry name" value="F-box domain"/>
    <property type="match status" value="1"/>
</dbReference>
<dbReference type="InParanoid" id="A0A409WDM5"/>
<gene>
    <name evidence="2" type="ORF">CVT26_012743</name>
</gene>
<comment type="caution">
    <text evidence="2">The sequence shown here is derived from an EMBL/GenBank/DDBJ whole genome shotgun (WGS) entry which is preliminary data.</text>
</comment>
<dbReference type="STRING" id="231916.A0A409WDM5"/>
<feature type="domain" description="F-box" evidence="1">
    <location>
        <begin position="516"/>
        <end position="556"/>
    </location>
</feature>
<dbReference type="CDD" id="cd09917">
    <property type="entry name" value="F-box_SF"/>
    <property type="match status" value="1"/>
</dbReference>
<name>A0A409WDM5_9AGAR</name>
<dbReference type="SMART" id="SM00256">
    <property type="entry name" value="FBOX"/>
    <property type="match status" value="2"/>
</dbReference>
<feature type="domain" description="F-box" evidence="1">
    <location>
        <begin position="15"/>
        <end position="53"/>
    </location>
</feature>
<dbReference type="InterPro" id="IPR036047">
    <property type="entry name" value="F-box-like_dom_sf"/>
</dbReference>
<evidence type="ECO:0000313" key="2">
    <source>
        <dbReference type="EMBL" id="PPQ76617.1"/>
    </source>
</evidence>